<proteinExistence type="predicted"/>
<gene>
    <name evidence="2" type="ORF">CSAL01_12614</name>
</gene>
<feature type="compositionally biased region" description="Polar residues" evidence="1">
    <location>
        <begin position="42"/>
        <end position="51"/>
    </location>
</feature>
<name>A0A135VAG9_9PEZI</name>
<accession>A0A135VAG9</accession>
<feature type="region of interest" description="Disordered" evidence="1">
    <location>
        <begin position="28"/>
        <end position="51"/>
    </location>
</feature>
<dbReference type="EMBL" id="JFFI01000007">
    <property type="protein sequence ID" value="KXH69683.1"/>
    <property type="molecule type" value="Genomic_DNA"/>
</dbReference>
<sequence>MGPVPTYMLPPSWDFRPGEAIAIGNIVASPHKPPKKPSAKPNQITSNDTTTSYQEAYAESVERTNSFDAGIWGVFLEKVTVKIGCSRKHVKVGESTP</sequence>
<organism evidence="2 3">
    <name type="scientific">Colletotrichum salicis</name>
    <dbReference type="NCBI Taxonomy" id="1209931"/>
    <lineage>
        <taxon>Eukaryota</taxon>
        <taxon>Fungi</taxon>
        <taxon>Dikarya</taxon>
        <taxon>Ascomycota</taxon>
        <taxon>Pezizomycotina</taxon>
        <taxon>Sordariomycetes</taxon>
        <taxon>Hypocreomycetidae</taxon>
        <taxon>Glomerellales</taxon>
        <taxon>Glomerellaceae</taxon>
        <taxon>Colletotrichum</taxon>
        <taxon>Colletotrichum acutatum species complex</taxon>
    </lineage>
</organism>
<evidence type="ECO:0000256" key="1">
    <source>
        <dbReference type="SAM" id="MobiDB-lite"/>
    </source>
</evidence>
<reference evidence="2 3" key="1">
    <citation type="submission" date="2014-02" db="EMBL/GenBank/DDBJ databases">
        <title>The genome sequence of Colletotrichum salicis CBS 607.94.</title>
        <authorList>
            <person name="Baroncelli R."/>
            <person name="Thon M.R."/>
        </authorList>
    </citation>
    <scope>NUCLEOTIDE SEQUENCE [LARGE SCALE GENOMIC DNA]</scope>
    <source>
        <strain evidence="2 3">CBS 607.94</strain>
    </source>
</reference>
<dbReference type="Proteomes" id="UP000070121">
    <property type="component" value="Unassembled WGS sequence"/>
</dbReference>
<dbReference type="AlphaFoldDB" id="A0A135VAG9"/>
<dbReference type="OrthoDB" id="4500473at2759"/>
<evidence type="ECO:0000313" key="2">
    <source>
        <dbReference type="EMBL" id="KXH69683.1"/>
    </source>
</evidence>
<comment type="caution">
    <text evidence="2">The sequence shown here is derived from an EMBL/GenBank/DDBJ whole genome shotgun (WGS) entry which is preliminary data.</text>
</comment>
<evidence type="ECO:0000313" key="3">
    <source>
        <dbReference type="Proteomes" id="UP000070121"/>
    </source>
</evidence>
<protein>
    <submittedName>
        <fullName evidence="2">Uncharacterized protein</fullName>
    </submittedName>
</protein>
<keyword evidence="3" id="KW-1185">Reference proteome</keyword>